<dbReference type="AlphaFoldDB" id="A0A078ASJ3"/>
<keyword evidence="2" id="KW-1185">Reference proteome</keyword>
<organism evidence="1 2">
    <name type="scientific">Stylonychia lemnae</name>
    <name type="common">Ciliate</name>
    <dbReference type="NCBI Taxonomy" id="5949"/>
    <lineage>
        <taxon>Eukaryota</taxon>
        <taxon>Sar</taxon>
        <taxon>Alveolata</taxon>
        <taxon>Ciliophora</taxon>
        <taxon>Intramacronucleata</taxon>
        <taxon>Spirotrichea</taxon>
        <taxon>Stichotrichia</taxon>
        <taxon>Sporadotrichida</taxon>
        <taxon>Oxytrichidae</taxon>
        <taxon>Stylonychinae</taxon>
        <taxon>Stylonychia</taxon>
    </lineage>
</organism>
<sequence>MKIQSLFSNDLLHNILARSDLHHQAFRQPFFQPYPQTQKIIPAYLSNESEDSGIQCSVHVYLQLDTKFQSLV</sequence>
<evidence type="ECO:0000313" key="2">
    <source>
        <dbReference type="Proteomes" id="UP000039865"/>
    </source>
</evidence>
<dbReference type="EMBL" id="CCKQ01012550">
    <property type="protein sequence ID" value="CDW84182.1"/>
    <property type="molecule type" value="Genomic_DNA"/>
</dbReference>
<reference evidence="1 2" key="1">
    <citation type="submission" date="2014-06" db="EMBL/GenBank/DDBJ databases">
        <authorList>
            <person name="Swart Estienne"/>
        </authorList>
    </citation>
    <scope>NUCLEOTIDE SEQUENCE [LARGE SCALE GENOMIC DNA]</scope>
    <source>
        <strain evidence="1 2">130c</strain>
    </source>
</reference>
<name>A0A078ASJ3_STYLE</name>
<dbReference type="InParanoid" id="A0A078ASJ3"/>
<dbReference type="Proteomes" id="UP000039865">
    <property type="component" value="Unassembled WGS sequence"/>
</dbReference>
<protein>
    <submittedName>
        <fullName evidence="1">Uncharacterized protein</fullName>
    </submittedName>
</protein>
<evidence type="ECO:0000313" key="1">
    <source>
        <dbReference type="EMBL" id="CDW84182.1"/>
    </source>
</evidence>
<accession>A0A078ASJ3</accession>
<gene>
    <name evidence="1" type="primary">Contig13057.g13926</name>
    <name evidence="1" type="ORF">STYLEM_13239</name>
</gene>
<proteinExistence type="predicted"/>